<evidence type="ECO:0000313" key="2">
    <source>
        <dbReference type="Proteomes" id="UP000789570"/>
    </source>
</evidence>
<dbReference type="AlphaFoldDB" id="A0A9N8VL63"/>
<protein>
    <submittedName>
        <fullName evidence="1">12386_t:CDS:1</fullName>
    </submittedName>
</protein>
<sequence length="159" mass="19304">MHYDRCIQTICQTCPNLKYFKIIVKWTDEFYDLRDILQNCHYLEGLVIEFPYDSESDIDDDESLVGNDCKILFDILAKHSPMRLYKFKLQNIKTFIRDNLKSFFDNWKDRPPMLFQTMPKCRLFGKHFDLIKEYTAKGVIKKYDNILYVENNYDYFEWG</sequence>
<comment type="caution">
    <text evidence="1">The sequence shown here is derived from an EMBL/GenBank/DDBJ whole genome shotgun (WGS) entry which is preliminary data.</text>
</comment>
<dbReference type="EMBL" id="CAJVPQ010000171">
    <property type="protein sequence ID" value="CAG8453300.1"/>
    <property type="molecule type" value="Genomic_DNA"/>
</dbReference>
<gene>
    <name evidence="1" type="ORF">FCALED_LOCUS1356</name>
</gene>
<accession>A0A9N8VL63</accession>
<proteinExistence type="predicted"/>
<organism evidence="1 2">
    <name type="scientific">Funneliformis caledonium</name>
    <dbReference type="NCBI Taxonomy" id="1117310"/>
    <lineage>
        <taxon>Eukaryota</taxon>
        <taxon>Fungi</taxon>
        <taxon>Fungi incertae sedis</taxon>
        <taxon>Mucoromycota</taxon>
        <taxon>Glomeromycotina</taxon>
        <taxon>Glomeromycetes</taxon>
        <taxon>Glomerales</taxon>
        <taxon>Glomeraceae</taxon>
        <taxon>Funneliformis</taxon>
    </lineage>
</organism>
<reference evidence="1" key="1">
    <citation type="submission" date="2021-06" db="EMBL/GenBank/DDBJ databases">
        <authorList>
            <person name="Kallberg Y."/>
            <person name="Tangrot J."/>
            <person name="Rosling A."/>
        </authorList>
    </citation>
    <scope>NUCLEOTIDE SEQUENCE</scope>
    <source>
        <strain evidence="1">UK204</strain>
    </source>
</reference>
<keyword evidence="2" id="KW-1185">Reference proteome</keyword>
<dbReference type="OrthoDB" id="2446655at2759"/>
<evidence type="ECO:0000313" key="1">
    <source>
        <dbReference type="EMBL" id="CAG8453300.1"/>
    </source>
</evidence>
<name>A0A9N8VL63_9GLOM</name>
<dbReference type="Proteomes" id="UP000789570">
    <property type="component" value="Unassembled WGS sequence"/>
</dbReference>